<proteinExistence type="predicted"/>
<dbReference type="AlphaFoldDB" id="A0A3S4FWP0"/>
<organism evidence="2 3">
    <name type="scientific">Serratia rubidaea</name>
    <name type="common">Serratia marinorubra</name>
    <dbReference type="NCBI Taxonomy" id="61652"/>
    <lineage>
        <taxon>Bacteria</taxon>
        <taxon>Pseudomonadati</taxon>
        <taxon>Pseudomonadota</taxon>
        <taxon>Gammaproteobacteria</taxon>
        <taxon>Enterobacterales</taxon>
        <taxon>Yersiniaceae</taxon>
        <taxon>Serratia</taxon>
    </lineage>
</organism>
<reference evidence="2 3" key="1">
    <citation type="submission" date="2018-12" db="EMBL/GenBank/DDBJ databases">
        <authorList>
            <consortium name="Pathogen Informatics"/>
        </authorList>
    </citation>
    <scope>NUCLEOTIDE SEQUENCE [LARGE SCALE GENOMIC DNA]</scope>
    <source>
        <strain evidence="2 3">NCTC9419</strain>
    </source>
</reference>
<feature type="domain" description="N-acetyltransferase" evidence="1">
    <location>
        <begin position="169"/>
        <end position="235"/>
    </location>
</feature>
<dbReference type="Proteomes" id="UP000271603">
    <property type="component" value="Chromosome"/>
</dbReference>
<dbReference type="EMBL" id="LR134155">
    <property type="protein sequence ID" value="VEA73423.1"/>
    <property type="molecule type" value="Genomic_DNA"/>
</dbReference>
<dbReference type="GO" id="GO:0016747">
    <property type="term" value="F:acyltransferase activity, transferring groups other than amino-acyl groups"/>
    <property type="evidence" value="ECO:0007669"/>
    <property type="project" value="InterPro"/>
</dbReference>
<dbReference type="InterPro" id="IPR016181">
    <property type="entry name" value="Acyl_CoA_acyltransferase"/>
</dbReference>
<accession>A0A3S4FWP0</accession>
<evidence type="ECO:0000313" key="2">
    <source>
        <dbReference type="EMBL" id="VEA73423.1"/>
    </source>
</evidence>
<dbReference type="Pfam" id="PF13302">
    <property type="entry name" value="Acetyltransf_3"/>
    <property type="match status" value="1"/>
</dbReference>
<evidence type="ECO:0000259" key="1">
    <source>
        <dbReference type="Pfam" id="PF13302"/>
    </source>
</evidence>
<name>A0A3S4FWP0_SERRU</name>
<dbReference type="InterPro" id="IPR000182">
    <property type="entry name" value="GNAT_dom"/>
</dbReference>
<dbReference type="SUPFAM" id="SSF55729">
    <property type="entry name" value="Acyl-CoA N-acyltransferases (Nat)"/>
    <property type="match status" value="1"/>
</dbReference>
<evidence type="ECO:0000313" key="3">
    <source>
        <dbReference type="Proteomes" id="UP000271603"/>
    </source>
</evidence>
<dbReference type="Gene3D" id="3.40.630.30">
    <property type="match status" value="1"/>
</dbReference>
<gene>
    <name evidence="2" type="ORF">NCTC9419_05052</name>
</gene>
<protein>
    <recommendedName>
        <fullName evidence="1">N-acetyltransferase domain-containing protein</fullName>
    </recommendedName>
</protein>
<sequence>MLPALDTHWLNIQYRTLFRLDRAGRIVGENDPDRSAGPRFWLAGCAEGNICGCRADLPAPLAARLAELAGREPPLLPPAAPERLNDYLALLAECGGGGYESVLTYQMPHELAYPHHARLINSESEEGQALTQRWATEGMPSGLYALGFHDVEDLWAPWCAALSGDDVASLAFCARLADVGVELGLVTAEAFRGQGFAAAATAGWSQLASLRARALFYSTSSGNLSSQRVAARLGLSVSGAAVRIS</sequence>